<evidence type="ECO:0000256" key="11">
    <source>
        <dbReference type="HAMAP-Rule" id="MF_01025"/>
    </source>
</evidence>
<dbReference type="Pfam" id="PF00682">
    <property type="entry name" value="HMGL-like"/>
    <property type="match status" value="1"/>
</dbReference>
<evidence type="ECO:0000313" key="16">
    <source>
        <dbReference type="Proteomes" id="UP000269984"/>
    </source>
</evidence>
<keyword evidence="13" id="KW-0012">Acyltransferase</keyword>
<feature type="binding site" evidence="11">
    <location>
        <position position="201"/>
    </location>
    <ligand>
        <name>Mn(2+)</name>
        <dbReference type="ChEBI" id="CHEBI:29035"/>
    </ligand>
</feature>
<feature type="binding site" evidence="11">
    <location>
        <position position="13"/>
    </location>
    <ligand>
        <name>Mn(2+)</name>
        <dbReference type="ChEBI" id="CHEBI:29035"/>
    </ligand>
</feature>
<keyword evidence="6 11" id="KW-0028">Amino-acid biosynthesis</keyword>
<dbReference type="InterPro" id="IPR000891">
    <property type="entry name" value="PYR_CT"/>
</dbReference>
<evidence type="ECO:0000256" key="2">
    <source>
        <dbReference type="ARBA" id="ARBA00009396"/>
    </source>
</evidence>
<comment type="subunit">
    <text evidence="11">Homodimer.</text>
</comment>
<dbReference type="SMART" id="SM00917">
    <property type="entry name" value="LeuA_dimer"/>
    <property type="match status" value="1"/>
</dbReference>
<name>A0A081R5F4_STROR</name>
<keyword evidence="11" id="KW-0963">Cytoplasm</keyword>
<dbReference type="InterPro" id="IPR002034">
    <property type="entry name" value="AIPM/Hcit_synth_CS"/>
</dbReference>
<dbReference type="NCBIfam" id="NF002086">
    <property type="entry name" value="PRK00915.1-3"/>
    <property type="match status" value="1"/>
</dbReference>
<dbReference type="EMBL" id="RJNP01000003">
    <property type="protein sequence ID" value="RSI73036.1"/>
    <property type="molecule type" value="Genomic_DNA"/>
</dbReference>
<dbReference type="SUPFAM" id="SSF51569">
    <property type="entry name" value="Aldolase"/>
    <property type="match status" value="1"/>
</dbReference>
<comment type="cofactor">
    <cofactor evidence="11">
        <name>Mn(2+)</name>
        <dbReference type="ChEBI" id="CHEBI:29035"/>
    </cofactor>
</comment>
<dbReference type="Gene3D" id="3.30.160.270">
    <property type="match status" value="1"/>
</dbReference>
<evidence type="ECO:0000256" key="9">
    <source>
        <dbReference type="ARBA" id="ARBA00023211"/>
    </source>
</evidence>
<sequence>MRKVEFFDTSLRDGEQTPGVNFSIKEKVSIARQLEKWGISVIEAGFPAASPDSFIAVQEIAKVMKKTAVTGLARSVKSDIDACYEALKDAKYPQIHVFIATSPIHRKYKLNKSKEEILEAIKEHVSYARSKFEIVEFSPEDATRTELDFLLQVVQTAVDAGASYINIPDTVGFTTPEEFARIFDHLTENIKSDHKVVFGVHCHDDLGMATANTLTAIKHGAGRVQGTINGIGERAGNVALEEVAVALKIREDFFQATSDIVLDETMNTSEMVSRFSGIPVPKNKAVVGGNAFSHESGIHQDGVLKNPLTYEIITPELVGVKSNSLPLGKLSGRHAFVEKLRELALDFTEEDIKPLFAKFKALADKKQEITDADIRALVAGTMVENPEGFHFDDLQLQTHADNEIEALVSLANMDGEKVEFNATGQGSVEAIFNAIDKFFNQSVRLVSYTIDAVTDGIDAQARVLVTVENRDTETIFNAAGLDFDVLKASAIAYINANTFVQKENAGEMGHSVSYRDMPSV</sequence>
<comment type="function">
    <text evidence="11">Catalyzes the condensation of the acetyl group of acetyl-CoA with 3-methyl-2-oxobutanoate (2-ketoisovalerate) to form 3-carboxy-3-hydroxy-4-methylpentanoate (2-isopropylmalate).</text>
</comment>
<evidence type="ECO:0000259" key="12">
    <source>
        <dbReference type="PROSITE" id="PS50991"/>
    </source>
</evidence>
<dbReference type="InterPro" id="IPR013785">
    <property type="entry name" value="Aldolase_TIM"/>
</dbReference>
<feature type="binding site" evidence="11">
    <location>
        <position position="203"/>
    </location>
    <ligand>
        <name>Mn(2+)</name>
        <dbReference type="ChEBI" id="CHEBI:29035"/>
    </ligand>
</feature>
<feature type="binding site" evidence="11">
    <location>
        <position position="237"/>
    </location>
    <ligand>
        <name>Mn(2+)</name>
        <dbReference type="ChEBI" id="CHEBI:29035"/>
    </ligand>
</feature>
<keyword evidence="8 11" id="KW-0479">Metal-binding</keyword>
<dbReference type="Pfam" id="PF08502">
    <property type="entry name" value="LeuA_dimer"/>
    <property type="match status" value="1"/>
</dbReference>
<dbReference type="InterPro" id="IPR050073">
    <property type="entry name" value="2-IPM_HCS-like"/>
</dbReference>
<dbReference type="GO" id="GO:0003985">
    <property type="term" value="F:acetyl-CoA C-acetyltransferase activity"/>
    <property type="evidence" value="ECO:0007669"/>
    <property type="project" value="UniProtKB-UniRule"/>
</dbReference>
<keyword evidence="10 11" id="KW-0100">Branched-chain amino acid biosynthesis</keyword>
<feature type="domain" description="Pyruvate carboxyltransferase" evidence="12">
    <location>
        <begin position="4"/>
        <end position="266"/>
    </location>
</feature>
<dbReference type="InterPro" id="IPR054691">
    <property type="entry name" value="LeuA/HCS_post-cat"/>
</dbReference>
<dbReference type="GO" id="GO:0003852">
    <property type="term" value="F:2-isopropylmalate synthase activity"/>
    <property type="evidence" value="ECO:0007669"/>
    <property type="project" value="UniProtKB-UniRule"/>
</dbReference>
<evidence type="ECO:0000256" key="6">
    <source>
        <dbReference type="ARBA" id="ARBA00022605"/>
    </source>
</evidence>
<dbReference type="EMBL" id="JPGB01000004">
    <property type="protein sequence ID" value="KEQ50427.1"/>
    <property type="molecule type" value="Genomic_DNA"/>
</dbReference>
<organism evidence="13 15">
    <name type="scientific">Streptococcus oralis</name>
    <dbReference type="NCBI Taxonomy" id="1303"/>
    <lineage>
        <taxon>Bacteria</taxon>
        <taxon>Bacillati</taxon>
        <taxon>Bacillota</taxon>
        <taxon>Bacilli</taxon>
        <taxon>Lactobacillales</taxon>
        <taxon>Streptococcaceae</taxon>
        <taxon>Streptococcus</taxon>
    </lineage>
</organism>
<dbReference type="InterPro" id="IPR013709">
    <property type="entry name" value="2-isopropylmalate_synth_dimer"/>
</dbReference>
<dbReference type="AlphaFoldDB" id="A0A081R5F4"/>
<evidence type="ECO:0000256" key="5">
    <source>
        <dbReference type="ARBA" id="ARBA00022430"/>
    </source>
</evidence>
<evidence type="ECO:0000256" key="4">
    <source>
        <dbReference type="ARBA" id="ARBA00018198"/>
    </source>
</evidence>
<dbReference type="Gene3D" id="1.10.238.260">
    <property type="match status" value="1"/>
</dbReference>
<dbReference type="GO" id="GO:0009098">
    <property type="term" value="P:L-leucine biosynthetic process"/>
    <property type="evidence" value="ECO:0007669"/>
    <property type="project" value="UniProtKB-UniRule"/>
</dbReference>
<dbReference type="PANTHER" id="PTHR10277">
    <property type="entry name" value="HOMOCITRATE SYNTHASE-RELATED"/>
    <property type="match status" value="1"/>
</dbReference>
<evidence type="ECO:0000256" key="1">
    <source>
        <dbReference type="ARBA" id="ARBA00004689"/>
    </source>
</evidence>
<evidence type="ECO:0000313" key="13">
    <source>
        <dbReference type="EMBL" id="KEQ50427.1"/>
    </source>
</evidence>
<dbReference type="PATRIC" id="fig|1303.44.peg.441"/>
<comment type="caution">
    <text evidence="13">The sequence shown here is derived from an EMBL/GenBank/DDBJ whole genome shotgun (WGS) entry which is preliminary data.</text>
</comment>
<evidence type="ECO:0000256" key="10">
    <source>
        <dbReference type="ARBA" id="ARBA00023304"/>
    </source>
</evidence>
<keyword evidence="5 11" id="KW-0432">Leucine biosynthesis</keyword>
<dbReference type="GO" id="GO:0030145">
    <property type="term" value="F:manganese ion binding"/>
    <property type="evidence" value="ECO:0007669"/>
    <property type="project" value="UniProtKB-UniRule"/>
</dbReference>
<gene>
    <name evidence="11 13" type="primary">leuA</name>
    <name evidence="14" type="ORF">D8857_02950</name>
    <name evidence="13" type="ORF">SK143_0480</name>
</gene>
<proteinExistence type="inferred from homology"/>
<evidence type="ECO:0000256" key="3">
    <source>
        <dbReference type="ARBA" id="ARBA00012973"/>
    </source>
</evidence>
<dbReference type="PROSITE" id="PS00815">
    <property type="entry name" value="AIPM_HOMOCIT_SYNTH_1"/>
    <property type="match status" value="1"/>
</dbReference>
<keyword evidence="9 11" id="KW-0464">Manganese</keyword>
<evidence type="ECO:0000313" key="15">
    <source>
        <dbReference type="Proteomes" id="UP000028098"/>
    </source>
</evidence>
<dbReference type="EC" id="2.3.3.13" evidence="3 11"/>
<dbReference type="STRING" id="1303.SORDD17_01015"/>
<dbReference type="Pfam" id="PF22617">
    <property type="entry name" value="HCS_D2"/>
    <property type="match status" value="1"/>
</dbReference>
<reference evidence="13 15" key="1">
    <citation type="submission" date="2014-05" db="EMBL/GenBank/DDBJ databases">
        <authorList>
            <person name="Daugherty S.C."/>
            <person name="Tallon L.J."/>
            <person name="Sadzewicz L."/>
            <person name="Kilian M."/>
            <person name="Tettelin H."/>
        </authorList>
    </citation>
    <scope>NUCLEOTIDE SEQUENCE [LARGE SCALE GENOMIC DNA]</scope>
    <source>
        <strain evidence="13 15">SK143</strain>
    </source>
</reference>
<dbReference type="InterPro" id="IPR005671">
    <property type="entry name" value="LeuA_bact_synth"/>
</dbReference>
<dbReference type="Proteomes" id="UP000028098">
    <property type="component" value="Unassembled WGS sequence"/>
</dbReference>
<feature type="region of interest" description="Regulatory domain" evidence="11">
    <location>
        <begin position="390"/>
        <end position="520"/>
    </location>
</feature>
<evidence type="ECO:0000256" key="7">
    <source>
        <dbReference type="ARBA" id="ARBA00022679"/>
    </source>
</evidence>
<dbReference type="NCBIfam" id="TIGR00973">
    <property type="entry name" value="leuA_bact"/>
    <property type="match status" value="1"/>
</dbReference>
<dbReference type="CDD" id="cd07940">
    <property type="entry name" value="DRE_TIM_IPMS"/>
    <property type="match status" value="1"/>
</dbReference>
<dbReference type="Gene3D" id="3.20.20.70">
    <property type="entry name" value="Aldolase class I"/>
    <property type="match status" value="1"/>
</dbReference>
<evidence type="ECO:0000256" key="8">
    <source>
        <dbReference type="ARBA" id="ARBA00022723"/>
    </source>
</evidence>
<dbReference type="PROSITE" id="PS50991">
    <property type="entry name" value="PYR_CT"/>
    <property type="match status" value="1"/>
</dbReference>
<dbReference type="PROSITE" id="PS00816">
    <property type="entry name" value="AIPM_HOMOCIT_SYNTH_2"/>
    <property type="match status" value="1"/>
</dbReference>
<dbReference type="NCBIfam" id="NF002088">
    <property type="entry name" value="PRK00915.1-5"/>
    <property type="match status" value="1"/>
</dbReference>
<comment type="similarity">
    <text evidence="2 11">Belongs to the alpha-IPM synthase/homocitrate synthase family. LeuA type 1 subfamily.</text>
</comment>
<accession>A0A081R5F4</accession>
<dbReference type="RefSeq" id="WP_042902190.1">
    <property type="nucleotide sequence ID" value="NZ_JAKUWM010000001.1"/>
</dbReference>
<dbReference type="FunFam" id="1.10.238.260:FF:000001">
    <property type="entry name" value="2-isopropylmalate synthase"/>
    <property type="match status" value="1"/>
</dbReference>
<dbReference type="FunFam" id="3.20.20.70:FF:000010">
    <property type="entry name" value="2-isopropylmalate synthase"/>
    <property type="match status" value="1"/>
</dbReference>
<dbReference type="GO" id="GO:0005737">
    <property type="term" value="C:cytoplasm"/>
    <property type="evidence" value="ECO:0007669"/>
    <property type="project" value="UniProtKB-UniRule"/>
</dbReference>
<reference evidence="14 16" key="2">
    <citation type="submission" date="2018-11" db="EMBL/GenBank/DDBJ databases">
        <title>Species Designations Belie Phenotypic and Genotypic Heterogeneity in Oral Streptococci.</title>
        <authorList>
            <person name="Velsko I."/>
        </authorList>
    </citation>
    <scope>NUCLEOTIDE SEQUENCE [LARGE SCALE GENOMIC DNA]</scope>
    <source>
        <strain evidence="14 16">BCC11</strain>
    </source>
</reference>
<dbReference type="InterPro" id="IPR036230">
    <property type="entry name" value="LeuA_allosteric_dom_sf"/>
</dbReference>
<dbReference type="HAMAP" id="MF_01025">
    <property type="entry name" value="LeuA_type1"/>
    <property type="match status" value="1"/>
</dbReference>
<evidence type="ECO:0000313" key="14">
    <source>
        <dbReference type="EMBL" id="RSI73036.1"/>
    </source>
</evidence>
<comment type="pathway">
    <text evidence="1 11">Amino-acid biosynthesis; L-leucine biosynthesis; L-leucine from 3-methyl-2-oxobutanoate: step 1/4.</text>
</comment>
<dbReference type="UniPathway" id="UPA00048">
    <property type="reaction ID" value="UER00070"/>
</dbReference>
<dbReference type="Proteomes" id="UP000269984">
    <property type="component" value="Unassembled WGS sequence"/>
</dbReference>
<dbReference type="SUPFAM" id="SSF110921">
    <property type="entry name" value="2-isopropylmalate synthase LeuA, allosteric (dimerisation) domain"/>
    <property type="match status" value="1"/>
</dbReference>
<protein>
    <recommendedName>
        <fullName evidence="4 11">2-isopropylmalate synthase</fullName>
        <ecNumber evidence="3 11">2.3.3.13</ecNumber>
    </recommendedName>
    <alternativeName>
        <fullName evidence="11">Alpha-IPM synthase</fullName>
    </alternativeName>
    <alternativeName>
        <fullName evidence="11">Alpha-isopropylmalate synthase</fullName>
    </alternativeName>
</protein>
<comment type="catalytic activity">
    <reaction evidence="11">
        <text>3-methyl-2-oxobutanoate + acetyl-CoA + H2O = (2S)-2-isopropylmalate + CoA + H(+)</text>
        <dbReference type="Rhea" id="RHEA:21524"/>
        <dbReference type="ChEBI" id="CHEBI:1178"/>
        <dbReference type="ChEBI" id="CHEBI:11851"/>
        <dbReference type="ChEBI" id="CHEBI:15377"/>
        <dbReference type="ChEBI" id="CHEBI:15378"/>
        <dbReference type="ChEBI" id="CHEBI:57287"/>
        <dbReference type="ChEBI" id="CHEBI:57288"/>
        <dbReference type="EC" id="2.3.3.13"/>
    </reaction>
</comment>
<keyword evidence="7 11" id="KW-0808">Transferase</keyword>
<dbReference type="PANTHER" id="PTHR10277:SF9">
    <property type="entry name" value="2-ISOPROPYLMALATE SYNTHASE 1, CHLOROPLASTIC-RELATED"/>
    <property type="match status" value="1"/>
</dbReference>